<reference evidence="9" key="2">
    <citation type="journal article" date="2023" name="Proc. Natl. Acad. Sci. U.S.A.">
        <title>A global phylogenomic analysis of the shiitake genus Lentinula.</title>
        <authorList>
            <person name="Sierra-Patev S."/>
            <person name="Min B."/>
            <person name="Naranjo-Ortiz M."/>
            <person name="Looney B."/>
            <person name="Konkel Z."/>
            <person name="Slot J.C."/>
            <person name="Sakamoto Y."/>
            <person name="Steenwyk J.L."/>
            <person name="Rokas A."/>
            <person name="Carro J."/>
            <person name="Camarero S."/>
            <person name="Ferreira P."/>
            <person name="Molpeceres G."/>
            <person name="Ruiz-Duenas F.J."/>
            <person name="Serrano A."/>
            <person name="Henrissat B."/>
            <person name="Drula E."/>
            <person name="Hughes K.W."/>
            <person name="Mata J.L."/>
            <person name="Ishikawa N.K."/>
            <person name="Vargas-Isla R."/>
            <person name="Ushijima S."/>
            <person name="Smith C.A."/>
            <person name="Donoghue J."/>
            <person name="Ahrendt S."/>
            <person name="Andreopoulos W."/>
            <person name="He G."/>
            <person name="LaButti K."/>
            <person name="Lipzen A."/>
            <person name="Ng V."/>
            <person name="Riley R."/>
            <person name="Sandor L."/>
            <person name="Barry K."/>
            <person name="Martinez A.T."/>
            <person name="Xiao Y."/>
            <person name="Gibbons J.G."/>
            <person name="Terashima K."/>
            <person name="Grigoriev I.V."/>
            <person name="Hibbett D."/>
        </authorList>
    </citation>
    <scope>NUCLEOTIDE SEQUENCE</scope>
    <source>
        <strain evidence="9">ET3784</strain>
    </source>
</reference>
<dbReference type="InterPro" id="IPR012337">
    <property type="entry name" value="RNaseH-like_sf"/>
</dbReference>
<keyword evidence="5" id="KW-0479">Metal-binding</keyword>
<dbReference type="CDD" id="cd09280">
    <property type="entry name" value="RNase_HI_eukaryote_like"/>
    <property type="match status" value="1"/>
</dbReference>
<sequence length="213" mass="23337">MGGNQDGTITAYTDGSCENNGGEDAVAGAGIFVTENNPLNRAIRIPNELVQSNQTGEIISIKEIAENTPLTTGLDILSDSLTMVEGLTRNLRKWENKGFTNVANSLEIQVTVARMRARQAPTKLKWVKGHAGIRGNERADELANAGRQKNEEDLIDLTIPRDLRVTGMKLNTITQSMAYAKIREELIDSEGYEKATHQTSTMKNLHLAKQSVS</sequence>
<accession>A0AA38J5H7</accession>
<dbReference type="InterPro" id="IPR050092">
    <property type="entry name" value="RNase_H"/>
</dbReference>
<keyword evidence="4" id="KW-0540">Nuclease</keyword>
<comment type="similarity">
    <text evidence="2">Belongs to the RNase H family.</text>
</comment>
<dbReference type="PROSITE" id="PS50879">
    <property type="entry name" value="RNASE_H_1"/>
    <property type="match status" value="1"/>
</dbReference>
<comment type="catalytic activity">
    <reaction evidence="1">
        <text>Endonucleolytic cleavage to 5'-phosphomonoester.</text>
        <dbReference type="EC" id="3.1.26.4"/>
    </reaction>
</comment>
<evidence type="ECO:0000259" key="8">
    <source>
        <dbReference type="PROSITE" id="PS50879"/>
    </source>
</evidence>
<comment type="caution">
    <text evidence="9">The sequence shown here is derived from an EMBL/GenBank/DDBJ whole genome shotgun (WGS) entry which is preliminary data.</text>
</comment>
<keyword evidence="7" id="KW-0378">Hydrolase</keyword>
<keyword evidence="10" id="KW-1185">Reference proteome</keyword>
<dbReference type="GO" id="GO:0004523">
    <property type="term" value="F:RNA-DNA hybrid ribonuclease activity"/>
    <property type="evidence" value="ECO:0007669"/>
    <property type="project" value="UniProtKB-EC"/>
</dbReference>
<keyword evidence="6" id="KW-0255">Endonuclease</keyword>
<dbReference type="EC" id="3.1.26.4" evidence="3"/>
<dbReference type="GO" id="GO:0046872">
    <property type="term" value="F:metal ion binding"/>
    <property type="evidence" value="ECO:0007669"/>
    <property type="project" value="UniProtKB-KW"/>
</dbReference>
<evidence type="ECO:0000256" key="4">
    <source>
        <dbReference type="ARBA" id="ARBA00022722"/>
    </source>
</evidence>
<dbReference type="Proteomes" id="UP001176059">
    <property type="component" value="Unassembled WGS sequence"/>
</dbReference>
<dbReference type="EMBL" id="JANVFO010000048">
    <property type="protein sequence ID" value="KAJ3724920.1"/>
    <property type="molecule type" value="Genomic_DNA"/>
</dbReference>
<evidence type="ECO:0000256" key="6">
    <source>
        <dbReference type="ARBA" id="ARBA00022759"/>
    </source>
</evidence>
<dbReference type="Pfam" id="PF00075">
    <property type="entry name" value="RNase_H"/>
    <property type="match status" value="1"/>
</dbReference>
<dbReference type="InterPro" id="IPR036397">
    <property type="entry name" value="RNaseH_sf"/>
</dbReference>
<evidence type="ECO:0000256" key="2">
    <source>
        <dbReference type="ARBA" id="ARBA00005300"/>
    </source>
</evidence>
<dbReference type="PANTHER" id="PTHR10642:SF26">
    <property type="entry name" value="RIBONUCLEASE H1"/>
    <property type="match status" value="1"/>
</dbReference>
<proteinExistence type="inferred from homology"/>
<dbReference type="GO" id="GO:0003676">
    <property type="term" value="F:nucleic acid binding"/>
    <property type="evidence" value="ECO:0007669"/>
    <property type="project" value="InterPro"/>
</dbReference>
<dbReference type="SUPFAM" id="SSF53098">
    <property type="entry name" value="Ribonuclease H-like"/>
    <property type="match status" value="1"/>
</dbReference>
<evidence type="ECO:0000256" key="5">
    <source>
        <dbReference type="ARBA" id="ARBA00022723"/>
    </source>
</evidence>
<feature type="domain" description="RNase H type-1" evidence="8">
    <location>
        <begin position="5"/>
        <end position="148"/>
    </location>
</feature>
<dbReference type="GO" id="GO:0043137">
    <property type="term" value="P:DNA replication, removal of RNA primer"/>
    <property type="evidence" value="ECO:0007669"/>
    <property type="project" value="TreeGrafter"/>
</dbReference>
<evidence type="ECO:0000313" key="10">
    <source>
        <dbReference type="Proteomes" id="UP001176059"/>
    </source>
</evidence>
<gene>
    <name evidence="9" type="ORF">DFJ43DRAFT_1002860</name>
</gene>
<dbReference type="InterPro" id="IPR002156">
    <property type="entry name" value="RNaseH_domain"/>
</dbReference>
<evidence type="ECO:0000256" key="1">
    <source>
        <dbReference type="ARBA" id="ARBA00000077"/>
    </source>
</evidence>
<dbReference type="PANTHER" id="PTHR10642">
    <property type="entry name" value="RIBONUCLEASE H1"/>
    <property type="match status" value="1"/>
</dbReference>
<name>A0AA38J5H7_9AGAR</name>
<dbReference type="Gene3D" id="3.30.420.10">
    <property type="entry name" value="Ribonuclease H-like superfamily/Ribonuclease H"/>
    <property type="match status" value="1"/>
</dbReference>
<protein>
    <recommendedName>
        <fullName evidence="3">ribonuclease H</fullName>
        <ecNumber evidence="3">3.1.26.4</ecNumber>
    </recommendedName>
</protein>
<evidence type="ECO:0000313" key="9">
    <source>
        <dbReference type="EMBL" id="KAJ3724920.1"/>
    </source>
</evidence>
<evidence type="ECO:0000256" key="7">
    <source>
        <dbReference type="ARBA" id="ARBA00022801"/>
    </source>
</evidence>
<evidence type="ECO:0000256" key="3">
    <source>
        <dbReference type="ARBA" id="ARBA00012180"/>
    </source>
</evidence>
<organism evidence="9 10">
    <name type="scientific">Lentinula guzmanii</name>
    <dbReference type="NCBI Taxonomy" id="2804957"/>
    <lineage>
        <taxon>Eukaryota</taxon>
        <taxon>Fungi</taxon>
        <taxon>Dikarya</taxon>
        <taxon>Basidiomycota</taxon>
        <taxon>Agaricomycotina</taxon>
        <taxon>Agaricomycetes</taxon>
        <taxon>Agaricomycetidae</taxon>
        <taxon>Agaricales</taxon>
        <taxon>Marasmiineae</taxon>
        <taxon>Omphalotaceae</taxon>
        <taxon>Lentinula</taxon>
    </lineage>
</organism>
<dbReference type="AlphaFoldDB" id="A0AA38J5H7"/>
<reference evidence="9" key="1">
    <citation type="submission" date="2022-08" db="EMBL/GenBank/DDBJ databases">
        <authorList>
            <consortium name="DOE Joint Genome Institute"/>
            <person name="Min B."/>
            <person name="Sierra-Patev S."/>
            <person name="Naranjo-Ortiz M."/>
            <person name="Looney B."/>
            <person name="Konkel Z."/>
            <person name="Slot J.C."/>
            <person name="Sakamoto Y."/>
            <person name="Steenwyk J.L."/>
            <person name="Rokas A."/>
            <person name="Carro J."/>
            <person name="Camarero S."/>
            <person name="Ferreira P."/>
            <person name="Molpeceres G."/>
            <person name="Ruiz-duenas F.J."/>
            <person name="Serrano A."/>
            <person name="Henrissat B."/>
            <person name="Drula E."/>
            <person name="Hughes K.W."/>
            <person name="Mata J.L."/>
            <person name="Ishikawa N.K."/>
            <person name="Vargas-Isla R."/>
            <person name="Ushijima S."/>
            <person name="Smith C.A."/>
            <person name="Ahrendt S."/>
            <person name="Andreopoulos W."/>
            <person name="He G."/>
            <person name="LaButti K."/>
            <person name="Lipzen A."/>
            <person name="Ng V."/>
            <person name="Riley R."/>
            <person name="Sandor L."/>
            <person name="Barry K."/>
            <person name="Martinez A.T."/>
            <person name="Xiao Y."/>
            <person name="Gibbons J.G."/>
            <person name="Terashima K."/>
            <person name="Hibbett D.S."/>
            <person name="Grigoriev I.V."/>
        </authorList>
    </citation>
    <scope>NUCLEOTIDE SEQUENCE</scope>
    <source>
        <strain evidence="9">ET3784</strain>
    </source>
</reference>